<gene>
    <name evidence="1" type="ORF">RF11_09319</name>
</gene>
<dbReference type="EMBL" id="JWZT01004076">
    <property type="protein sequence ID" value="KII64907.1"/>
    <property type="molecule type" value="Genomic_DNA"/>
</dbReference>
<sequence>MNACDREVQNQGNQLERSLVSILTNFSYVLIQNSARADNEYESGVTNRKKVSMMPRLPKFSLLVRARRLNVVDDRVNVIIISKDPKVNTADFFEHFVMLPKIQTSNPFMFALFTSFTKHIGRFLGLSIPSSQNTIKACNVFSNTQIMLTHLKRINRPRECHPRAA</sequence>
<organism evidence="1 2">
    <name type="scientific">Thelohanellus kitauei</name>
    <name type="common">Myxosporean</name>
    <dbReference type="NCBI Taxonomy" id="669202"/>
    <lineage>
        <taxon>Eukaryota</taxon>
        <taxon>Metazoa</taxon>
        <taxon>Cnidaria</taxon>
        <taxon>Myxozoa</taxon>
        <taxon>Myxosporea</taxon>
        <taxon>Bivalvulida</taxon>
        <taxon>Platysporina</taxon>
        <taxon>Myxobolidae</taxon>
        <taxon>Thelohanellus</taxon>
    </lineage>
</organism>
<comment type="caution">
    <text evidence="1">The sequence shown here is derived from an EMBL/GenBank/DDBJ whole genome shotgun (WGS) entry which is preliminary data.</text>
</comment>
<dbReference type="Proteomes" id="UP000031668">
    <property type="component" value="Unassembled WGS sequence"/>
</dbReference>
<reference evidence="1 2" key="1">
    <citation type="journal article" date="2014" name="Genome Biol. Evol.">
        <title>The genome of the myxosporean Thelohanellus kitauei shows adaptations to nutrient acquisition within its fish host.</title>
        <authorList>
            <person name="Yang Y."/>
            <person name="Xiong J."/>
            <person name="Zhou Z."/>
            <person name="Huo F."/>
            <person name="Miao W."/>
            <person name="Ran C."/>
            <person name="Liu Y."/>
            <person name="Zhang J."/>
            <person name="Feng J."/>
            <person name="Wang M."/>
            <person name="Wang M."/>
            <person name="Wang L."/>
            <person name="Yao B."/>
        </authorList>
    </citation>
    <scope>NUCLEOTIDE SEQUENCE [LARGE SCALE GENOMIC DNA]</scope>
    <source>
        <strain evidence="1">Wuqing</strain>
    </source>
</reference>
<name>A0A0C2MT74_THEKT</name>
<keyword evidence="2" id="KW-1185">Reference proteome</keyword>
<dbReference type="AlphaFoldDB" id="A0A0C2MT74"/>
<evidence type="ECO:0000313" key="2">
    <source>
        <dbReference type="Proteomes" id="UP000031668"/>
    </source>
</evidence>
<protein>
    <submittedName>
        <fullName evidence="1">Uncharacterized protein</fullName>
    </submittedName>
</protein>
<proteinExistence type="predicted"/>
<accession>A0A0C2MT74</accession>
<evidence type="ECO:0000313" key="1">
    <source>
        <dbReference type="EMBL" id="KII64907.1"/>
    </source>
</evidence>